<reference evidence="2 3" key="1">
    <citation type="submission" date="2021-01" db="EMBL/GenBank/DDBJ databases">
        <title>Genome public.</title>
        <authorList>
            <person name="Liu C."/>
            <person name="Sun Q."/>
        </authorList>
    </citation>
    <scope>NUCLEOTIDE SEQUENCE [LARGE SCALE GENOMIC DNA]</scope>
    <source>
        <strain evidence="2 3">YIM B02564</strain>
    </source>
</reference>
<comment type="caution">
    <text evidence="2">The sequence shown here is derived from an EMBL/GenBank/DDBJ whole genome shotgun (WGS) entry which is preliminary data.</text>
</comment>
<evidence type="ECO:0000313" key="3">
    <source>
        <dbReference type="Proteomes" id="UP000623967"/>
    </source>
</evidence>
<evidence type="ECO:0000313" key="2">
    <source>
        <dbReference type="EMBL" id="MBL4951495.1"/>
    </source>
</evidence>
<protein>
    <submittedName>
        <fullName evidence="2">Alpha amylase N-terminal ig-like domain-containing protein</fullName>
    </submittedName>
</protein>
<dbReference type="InterPro" id="IPR014756">
    <property type="entry name" value="Ig_E-set"/>
</dbReference>
<dbReference type="InterPro" id="IPR004185">
    <property type="entry name" value="Glyco_hydro_13_lg-like_dom"/>
</dbReference>
<feature type="domain" description="Glycoside hydrolase family 13 N-terminal Ig-like" evidence="1">
    <location>
        <begin position="1"/>
        <end position="34"/>
    </location>
</feature>
<dbReference type="Gene3D" id="2.60.40.10">
    <property type="entry name" value="Immunoglobulins"/>
    <property type="match status" value="1"/>
</dbReference>
<dbReference type="InterPro" id="IPR013783">
    <property type="entry name" value="Ig-like_fold"/>
</dbReference>
<proteinExistence type="predicted"/>
<organism evidence="2 3">
    <name type="scientific">Neobacillus paridis</name>
    <dbReference type="NCBI Taxonomy" id="2803862"/>
    <lineage>
        <taxon>Bacteria</taxon>
        <taxon>Bacillati</taxon>
        <taxon>Bacillota</taxon>
        <taxon>Bacilli</taxon>
        <taxon>Bacillales</taxon>
        <taxon>Bacillaceae</taxon>
        <taxon>Neobacillus</taxon>
    </lineage>
</organism>
<dbReference type="Pfam" id="PF02903">
    <property type="entry name" value="Alpha-amylase_N"/>
    <property type="match status" value="1"/>
</dbReference>
<gene>
    <name evidence="2" type="ORF">JK635_04465</name>
</gene>
<dbReference type="EMBL" id="JAESWB010000045">
    <property type="protein sequence ID" value="MBL4951495.1"/>
    <property type="molecule type" value="Genomic_DNA"/>
</dbReference>
<dbReference type="SUPFAM" id="SSF81296">
    <property type="entry name" value="E set domains"/>
    <property type="match status" value="1"/>
</dbReference>
<keyword evidence="3" id="KW-1185">Reference proteome</keyword>
<accession>A0ABS1TNJ1</accession>
<name>A0ABS1TNJ1_9BACI</name>
<evidence type="ECO:0000259" key="1">
    <source>
        <dbReference type="Pfam" id="PF02903"/>
    </source>
</evidence>
<dbReference type="Proteomes" id="UP000623967">
    <property type="component" value="Unassembled WGS sequence"/>
</dbReference>
<sequence length="40" mass="4901">MLKETVYHRPKDKDAYVCTTGELHIQLWAKKEDLRWRGKR</sequence>
<dbReference type="RefSeq" id="WP_202652790.1">
    <property type="nucleotide sequence ID" value="NZ_JAESWB010000045.1"/>
</dbReference>